<dbReference type="Pfam" id="PF05185">
    <property type="entry name" value="PRMT5"/>
    <property type="match status" value="1"/>
</dbReference>
<keyword evidence="3 4" id="KW-0949">S-adenosyl-L-methionine</keyword>
<evidence type="ECO:0000313" key="13">
    <source>
        <dbReference type="Proteomes" id="UP000038010"/>
    </source>
</evidence>
<dbReference type="InterPro" id="IPR035248">
    <property type="entry name" value="PRMT5_C"/>
</dbReference>
<protein>
    <recommendedName>
        <fullName evidence="4">Protein arginine N-methyltransferase</fullName>
    </recommendedName>
</protein>
<evidence type="ECO:0000256" key="6">
    <source>
        <dbReference type="PIRSR" id="PIRSR015894-2"/>
    </source>
</evidence>
<feature type="region of interest" description="Disordered" evidence="8">
    <location>
        <begin position="623"/>
        <end position="724"/>
    </location>
</feature>
<dbReference type="VEuPathDB" id="FungiDB:AB675_4252"/>
<dbReference type="Gene3D" id="2.70.160.11">
    <property type="entry name" value="Hnrnp arginine n-methyltransferase1"/>
    <property type="match status" value="1"/>
</dbReference>
<feature type="binding site" evidence="6">
    <location>
        <begin position="481"/>
        <end position="482"/>
    </location>
    <ligand>
        <name>S-adenosyl-L-methionine</name>
        <dbReference type="ChEBI" id="CHEBI:59789"/>
    </ligand>
</feature>
<dbReference type="PANTHER" id="PTHR10738:SF0">
    <property type="entry name" value="PROTEIN ARGININE N-METHYLTRANSFERASE 5"/>
    <property type="match status" value="1"/>
</dbReference>
<dbReference type="PROSITE" id="PS51678">
    <property type="entry name" value="SAM_MT_PRMT"/>
    <property type="match status" value="1"/>
</dbReference>
<dbReference type="Gene3D" id="3.20.20.150">
    <property type="entry name" value="Divalent-metal-dependent TIM barrel enzymes"/>
    <property type="match status" value="1"/>
</dbReference>
<dbReference type="PANTHER" id="PTHR10738">
    <property type="entry name" value="PROTEIN ARGININE N-METHYLTRANSFERASE 5"/>
    <property type="match status" value="1"/>
</dbReference>
<comment type="caution">
    <text evidence="12">The sequence shown here is derived from an EMBL/GenBank/DDBJ whole genome shotgun (WGS) entry which is preliminary data.</text>
</comment>
<feature type="binding site" evidence="6">
    <location>
        <position position="383"/>
    </location>
    <ligand>
        <name>S-adenosyl-L-methionine</name>
        <dbReference type="ChEBI" id="CHEBI:59789"/>
    </ligand>
</feature>
<evidence type="ECO:0000256" key="8">
    <source>
        <dbReference type="SAM" id="MobiDB-lite"/>
    </source>
</evidence>
<dbReference type="GO" id="GO:0032259">
    <property type="term" value="P:methylation"/>
    <property type="evidence" value="ECO:0007669"/>
    <property type="project" value="UniProtKB-KW"/>
</dbReference>
<feature type="active site" description="Proton donor/acceptor" evidence="5">
    <location>
        <position position="543"/>
    </location>
</feature>
<dbReference type="Pfam" id="PF17285">
    <property type="entry name" value="PRMT5_TIM"/>
    <property type="match status" value="1"/>
</dbReference>
<keyword evidence="2 4" id="KW-0808">Transferase</keyword>
<evidence type="ECO:0000259" key="9">
    <source>
        <dbReference type="Pfam" id="PF05185"/>
    </source>
</evidence>
<dbReference type="InterPro" id="IPR029063">
    <property type="entry name" value="SAM-dependent_MTases_sf"/>
</dbReference>
<feature type="binding site" evidence="6">
    <location>
        <begin position="392"/>
        <end position="393"/>
    </location>
    <ligand>
        <name>S-adenosyl-L-methionine</name>
        <dbReference type="ChEBI" id="CHEBI:59789"/>
    </ligand>
</feature>
<evidence type="ECO:0000256" key="3">
    <source>
        <dbReference type="ARBA" id="ARBA00022691"/>
    </source>
</evidence>
<gene>
    <name evidence="12" type="ORF">AB675_4252</name>
</gene>
<keyword evidence="1 4" id="KW-0489">Methyltransferase</keyword>
<dbReference type="PIRSF" id="PIRSF015894">
    <property type="entry name" value="Skb1_MeTrfase"/>
    <property type="match status" value="1"/>
</dbReference>
<dbReference type="GO" id="GO:0016274">
    <property type="term" value="F:protein-arginine N-methyltransferase activity"/>
    <property type="evidence" value="ECO:0007669"/>
    <property type="project" value="InterPro"/>
</dbReference>
<evidence type="ECO:0000256" key="1">
    <source>
        <dbReference type="ARBA" id="ARBA00022603"/>
    </source>
</evidence>
<sequence length="862" mass="94769">MDDTQTTFFIGHHEPKRLLPVTSNNLHDAHALNYDMLTCPITTPYFHTRVLSKLSTHLPNVSSTSSIDLGSSTNASPIVIEPLTPLDSPLSPDEVTSQLIGVISPWIDLASPDPVIADISIQVLKLELAYAAFCGITYVLVPGPRMRTSADDGSGLVQFGRAILDGLTLGPWMSLYIWMPLIDHSDDDTEDIGDLSPFARQQFTGQADNSTRRLDLFGTWEAWSTIRSICKYSSRLSVAVALPKLLPPVPIQSRWYSEPVRILTLDSSIFSKNGKGYPVLTKAHQALISRFMRHKNPPWLLLSNVGSIPSTTNGVSPLADSTAYPTLAEASGYKDPVPHLSYLRNLQNRQPPPSLIEKFGAGYQDYLQAPLQPLTVNLESITYEVFEKDPVKYDWYERAIARALTDWGTQRKPASGIDGRIVVAVVGAGRGPLVTRALKAAESVGIDVDLWALEKNPNAYVLLQRHNDTIWNRRVSLVKSDMRTWRGPVRYDDTKRLSQMLTNAEPSNTNPTYTGSVDTDSTYLLATAARKATHYKIDIIISELLGSFGDNELSPECLDGVQHLLNPIHGISIPTSYTAYISPIAAPKLYADINNSMVQTTPRAAEIPYVVMLNAIDHLSTSAASRVPPTPDNVSSTTPHPTSSTPDPPQSPLSAHPPNPALPQPYSKAHITGKRRAESSTESALKRASSISAPPAPVPTILPTWTFQHPNSSLSPSPPAANTHNTRHSVLHFPIPNRGLCHGLAGYFECVLYHSTASMPTTKKNAAEPYLASPSVVLSTNPNTMPALSPDMMSWFPLFFPLKQAVWFPDDSEAVVTMWRKEDARKVWYEWKIDAFMKIGKKGRVRLGGSEIHSSEEEGCLM</sequence>
<dbReference type="InterPro" id="IPR007857">
    <property type="entry name" value="Arg_MeTrfase_PRMT5"/>
</dbReference>
<reference evidence="12 13" key="1">
    <citation type="submission" date="2015-06" db="EMBL/GenBank/DDBJ databases">
        <title>Draft genome of the ant-associated black yeast Phialophora attae CBS 131958.</title>
        <authorList>
            <person name="Moreno L.F."/>
            <person name="Stielow B.J."/>
            <person name="de Hoog S."/>
            <person name="Vicente V.A."/>
            <person name="Weiss V.A."/>
            <person name="de Vries M."/>
            <person name="Cruz L.M."/>
            <person name="Souza E.M."/>
        </authorList>
    </citation>
    <scope>NUCLEOTIDE SEQUENCE [LARGE SCALE GENOMIC DNA]</scope>
    <source>
        <strain evidence="12 13">CBS 131958</strain>
    </source>
</reference>
<evidence type="ECO:0000256" key="2">
    <source>
        <dbReference type="ARBA" id="ARBA00022679"/>
    </source>
</evidence>
<dbReference type="GO" id="GO:0006355">
    <property type="term" value="P:regulation of DNA-templated transcription"/>
    <property type="evidence" value="ECO:0007669"/>
    <property type="project" value="TreeGrafter"/>
</dbReference>
<evidence type="ECO:0000256" key="7">
    <source>
        <dbReference type="PIRSR" id="PIRSR015894-3"/>
    </source>
</evidence>
<proteinExistence type="inferred from homology"/>
<dbReference type="InterPro" id="IPR025799">
    <property type="entry name" value="Arg_MeTrfase"/>
</dbReference>
<feature type="compositionally biased region" description="Pro residues" evidence="8">
    <location>
        <begin position="646"/>
        <end position="663"/>
    </location>
</feature>
<feature type="domain" description="PRMT5 arginine-N-methyltransferase" evidence="9">
    <location>
        <begin position="357"/>
        <end position="573"/>
    </location>
</feature>
<evidence type="ECO:0000259" key="11">
    <source>
        <dbReference type="Pfam" id="PF17286"/>
    </source>
</evidence>
<keyword evidence="13" id="KW-1185">Reference proteome</keyword>
<dbReference type="AlphaFoldDB" id="A0A0N1H7H0"/>
<comment type="similarity">
    <text evidence="4">Belongs to the class I-like SAM-binding methyltransferase superfamily.</text>
</comment>
<dbReference type="GO" id="GO:0005634">
    <property type="term" value="C:nucleus"/>
    <property type="evidence" value="ECO:0007669"/>
    <property type="project" value="TreeGrafter"/>
</dbReference>
<feature type="site" description="Critical for specifying symmetric addition of methyl groups" evidence="7">
    <location>
        <position position="386"/>
    </location>
</feature>
<feature type="domain" description="PRMT5 oligomerisation" evidence="11">
    <location>
        <begin position="700"/>
        <end position="861"/>
    </location>
</feature>
<evidence type="ECO:0000256" key="5">
    <source>
        <dbReference type="PIRSR" id="PIRSR015894-1"/>
    </source>
</evidence>
<dbReference type="GO" id="GO:0005829">
    <property type="term" value="C:cytosol"/>
    <property type="evidence" value="ECO:0007669"/>
    <property type="project" value="TreeGrafter"/>
</dbReference>
<dbReference type="OrthoDB" id="1368803at2759"/>
<dbReference type="STRING" id="1664694.A0A0N1H7H0"/>
<dbReference type="Proteomes" id="UP000038010">
    <property type="component" value="Unassembled WGS sequence"/>
</dbReference>
<evidence type="ECO:0000256" key="4">
    <source>
        <dbReference type="PIRNR" id="PIRNR015894"/>
    </source>
</evidence>
<feature type="compositionally biased region" description="Low complexity" evidence="8">
    <location>
        <begin position="635"/>
        <end position="645"/>
    </location>
</feature>
<name>A0A0N1H7H0_9EURO</name>
<dbReference type="InterPro" id="IPR035247">
    <property type="entry name" value="PRMT5_TIM"/>
</dbReference>
<dbReference type="Pfam" id="PF17286">
    <property type="entry name" value="PRMT5_C"/>
    <property type="match status" value="1"/>
</dbReference>
<dbReference type="InterPro" id="IPR035075">
    <property type="entry name" value="PRMT5"/>
</dbReference>
<dbReference type="EMBL" id="LFJN01000018">
    <property type="protein sequence ID" value="KPI38647.1"/>
    <property type="molecule type" value="Genomic_DNA"/>
</dbReference>
<evidence type="ECO:0000313" key="12">
    <source>
        <dbReference type="EMBL" id="KPI38647.1"/>
    </source>
</evidence>
<feature type="binding site" evidence="6">
    <location>
        <position position="454"/>
    </location>
    <ligand>
        <name>S-adenosyl-L-methionine</name>
        <dbReference type="ChEBI" id="CHEBI:59789"/>
    </ligand>
</feature>
<feature type="active site" description="Proton donor/acceptor" evidence="5">
    <location>
        <position position="552"/>
    </location>
</feature>
<accession>A0A0N1H7H0</accession>
<dbReference type="RefSeq" id="XP_017998610.1">
    <property type="nucleotide sequence ID" value="XM_018144379.1"/>
</dbReference>
<dbReference type="Gene3D" id="3.40.50.150">
    <property type="entry name" value="Vaccinia Virus protein VP39"/>
    <property type="match status" value="1"/>
</dbReference>
<dbReference type="GeneID" id="28736259"/>
<organism evidence="12 13">
    <name type="scientific">Cyphellophora attinorum</name>
    <dbReference type="NCBI Taxonomy" id="1664694"/>
    <lineage>
        <taxon>Eukaryota</taxon>
        <taxon>Fungi</taxon>
        <taxon>Dikarya</taxon>
        <taxon>Ascomycota</taxon>
        <taxon>Pezizomycotina</taxon>
        <taxon>Eurotiomycetes</taxon>
        <taxon>Chaetothyriomycetidae</taxon>
        <taxon>Chaetothyriales</taxon>
        <taxon>Cyphellophoraceae</taxon>
        <taxon>Cyphellophora</taxon>
    </lineage>
</organism>
<dbReference type="SUPFAM" id="SSF53335">
    <property type="entry name" value="S-adenosyl-L-methionine-dependent methyltransferases"/>
    <property type="match status" value="2"/>
</dbReference>
<evidence type="ECO:0000259" key="10">
    <source>
        <dbReference type="Pfam" id="PF17285"/>
    </source>
</evidence>
<feature type="domain" description="PRMT5 TIM barrel" evidence="10">
    <location>
        <begin position="33"/>
        <end position="348"/>
    </location>
</feature>